<name>A0AAV4C949_9GAST</name>
<sequence length="95" mass="10369">MPFPQTPFAEPLPSVSFKTRACLFSYTPRCLANGELSLSEFSPDLNPFTVPQHGAGVQTSSSYLYQLIYSDWPLETSGLIIEAVPAVSKLNTTPT</sequence>
<evidence type="ECO:0000313" key="2">
    <source>
        <dbReference type="Proteomes" id="UP000735302"/>
    </source>
</evidence>
<gene>
    <name evidence="1" type="ORF">PoB_005402800</name>
</gene>
<evidence type="ECO:0000313" key="1">
    <source>
        <dbReference type="EMBL" id="GFO27523.1"/>
    </source>
</evidence>
<keyword evidence="2" id="KW-1185">Reference proteome</keyword>
<comment type="caution">
    <text evidence="1">The sequence shown here is derived from an EMBL/GenBank/DDBJ whole genome shotgun (WGS) entry which is preliminary data.</text>
</comment>
<protein>
    <submittedName>
        <fullName evidence="1">Uncharacterized protein</fullName>
    </submittedName>
</protein>
<organism evidence="1 2">
    <name type="scientific">Plakobranchus ocellatus</name>
    <dbReference type="NCBI Taxonomy" id="259542"/>
    <lineage>
        <taxon>Eukaryota</taxon>
        <taxon>Metazoa</taxon>
        <taxon>Spiralia</taxon>
        <taxon>Lophotrochozoa</taxon>
        <taxon>Mollusca</taxon>
        <taxon>Gastropoda</taxon>
        <taxon>Heterobranchia</taxon>
        <taxon>Euthyneura</taxon>
        <taxon>Panpulmonata</taxon>
        <taxon>Sacoglossa</taxon>
        <taxon>Placobranchoidea</taxon>
        <taxon>Plakobranchidae</taxon>
        <taxon>Plakobranchus</taxon>
    </lineage>
</organism>
<accession>A0AAV4C949</accession>
<dbReference type="EMBL" id="BLXT01005922">
    <property type="protein sequence ID" value="GFO27523.1"/>
    <property type="molecule type" value="Genomic_DNA"/>
</dbReference>
<dbReference type="AlphaFoldDB" id="A0AAV4C949"/>
<proteinExistence type="predicted"/>
<reference evidence="1 2" key="1">
    <citation type="journal article" date="2021" name="Elife">
        <title>Chloroplast acquisition without the gene transfer in kleptoplastic sea slugs, Plakobranchus ocellatus.</title>
        <authorList>
            <person name="Maeda T."/>
            <person name="Takahashi S."/>
            <person name="Yoshida T."/>
            <person name="Shimamura S."/>
            <person name="Takaki Y."/>
            <person name="Nagai Y."/>
            <person name="Toyoda A."/>
            <person name="Suzuki Y."/>
            <person name="Arimoto A."/>
            <person name="Ishii H."/>
            <person name="Satoh N."/>
            <person name="Nishiyama T."/>
            <person name="Hasebe M."/>
            <person name="Maruyama T."/>
            <person name="Minagawa J."/>
            <person name="Obokata J."/>
            <person name="Shigenobu S."/>
        </authorList>
    </citation>
    <scope>NUCLEOTIDE SEQUENCE [LARGE SCALE GENOMIC DNA]</scope>
</reference>
<dbReference type="Proteomes" id="UP000735302">
    <property type="component" value="Unassembled WGS sequence"/>
</dbReference>